<protein>
    <recommendedName>
        <fullName evidence="3">Exopolyphosphatase</fullName>
    </recommendedName>
</protein>
<dbReference type="OrthoDB" id="10339at10239"/>
<accession>A0A140HLU2</accession>
<dbReference type="GeneID" id="29081910"/>
<proteinExistence type="predicted"/>
<dbReference type="Proteomes" id="UP000201785">
    <property type="component" value="Segment"/>
</dbReference>
<evidence type="ECO:0008006" key="3">
    <source>
        <dbReference type="Google" id="ProtNLM"/>
    </source>
</evidence>
<dbReference type="EMBL" id="KU577463">
    <property type="protein sequence ID" value="AMO25954.1"/>
    <property type="molecule type" value="Genomic_DNA"/>
</dbReference>
<keyword evidence="2" id="KW-1185">Reference proteome</keyword>
<evidence type="ECO:0000313" key="1">
    <source>
        <dbReference type="EMBL" id="AMO25954.1"/>
    </source>
</evidence>
<reference evidence="1 2" key="1">
    <citation type="journal article" date="2016" name="Genome Announc.">
        <title>Complete Genome Sequence of Bacteriophage Deep-Blue Infecting Emetic Bacillus cereus.</title>
        <authorList>
            <person name="Hock L."/>
            <person name="Gillis A."/>
            <person name="Mahillon J."/>
        </authorList>
    </citation>
    <scope>NUCLEOTIDE SEQUENCE [LARGE SCALE GENOMIC DNA]</scope>
</reference>
<dbReference type="RefSeq" id="YP_009285443.1">
    <property type="nucleotide sequence ID" value="NC_031056.1"/>
</dbReference>
<gene>
    <name evidence="1" type="ORF">Blue_131</name>
</gene>
<sequence length="321" mass="36064">MFKNQDADEPLRLKLFVPPTFEGVTSVAVIEEILKKDIALETVFTNTIDFREHEKFKDADMILVLGLAYRGYTLPTEFFINADVPFVDFVHISTYGEEIQGKHIISLVDENQDPIKVLYETMKNMASSLNLSKYVELSDKAMYMVEAVNSYRTWTWEGNNTTRMLLALYHASYKRLPNLLRGLSLQEVVQAHAPVIKGQLEKLEDYIERKSLMVQSRQVTIDGQECILKLVYAEEYINELANDILHQEDIAIPVIVCIGRATKSNDIFSVRTKGISAGRVAEVINGGGGKENVATFFAPIGYATLMANAIVANIQENTGSL</sequence>
<name>A0A140HLU2_9CAUD</name>
<evidence type="ECO:0000313" key="2">
    <source>
        <dbReference type="Proteomes" id="UP000201785"/>
    </source>
</evidence>
<dbReference type="KEGG" id="vg:29081910"/>
<organism evidence="1 2">
    <name type="scientific">Bacillus phage Deep Blue</name>
    <dbReference type="NCBI Taxonomy" id="1792245"/>
    <lineage>
        <taxon>Viruses</taxon>
        <taxon>Duplodnaviria</taxon>
        <taxon>Heunggongvirae</taxon>
        <taxon>Uroviricota</taxon>
        <taxon>Caudoviricetes</taxon>
        <taxon>Herelleviridae</taxon>
        <taxon>Bastillevirinae</taxon>
        <taxon>Caeruleovirus</taxon>
        <taxon>Caeruleovirus deepblue</taxon>
    </lineage>
</organism>